<evidence type="ECO:0000313" key="12">
    <source>
        <dbReference type="EMBL" id="PUA79788.1"/>
    </source>
</evidence>
<comment type="subcellular location">
    <subcellularLocation>
        <location evidence="2">Cell membrane</location>
    </subcellularLocation>
</comment>
<feature type="domain" description="Histidine kinase" evidence="11">
    <location>
        <begin position="349"/>
        <end position="565"/>
    </location>
</feature>
<dbReference type="PANTHER" id="PTHR42878:SF7">
    <property type="entry name" value="SENSOR HISTIDINE KINASE GLRK"/>
    <property type="match status" value="1"/>
</dbReference>
<dbReference type="Gene3D" id="3.30.450.40">
    <property type="match status" value="1"/>
</dbReference>
<evidence type="ECO:0000256" key="4">
    <source>
        <dbReference type="ARBA" id="ARBA00022553"/>
    </source>
</evidence>
<evidence type="ECO:0000256" key="8">
    <source>
        <dbReference type="ARBA" id="ARBA00022840"/>
    </source>
</evidence>
<dbReference type="CDD" id="cd00082">
    <property type="entry name" value="HisKA"/>
    <property type="match status" value="1"/>
</dbReference>
<evidence type="ECO:0000313" key="13">
    <source>
        <dbReference type="Proteomes" id="UP000244867"/>
    </source>
</evidence>
<evidence type="ECO:0000256" key="9">
    <source>
        <dbReference type="ARBA" id="ARBA00023012"/>
    </source>
</evidence>
<dbReference type="EMBL" id="PYXZ01000008">
    <property type="protein sequence ID" value="PUA79788.1"/>
    <property type="molecule type" value="Genomic_DNA"/>
</dbReference>
<dbReference type="PRINTS" id="PR00344">
    <property type="entry name" value="BCTRLSENSOR"/>
</dbReference>
<dbReference type="InterPro" id="IPR029016">
    <property type="entry name" value="GAF-like_dom_sf"/>
</dbReference>
<dbReference type="AlphaFoldDB" id="A0A2R7YTT2"/>
<dbReference type="SMART" id="SM00387">
    <property type="entry name" value="HATPase_c"/>
    <property type="match status" value="1"/>
</dbReference>
<proteinExistence type="predicted"/>
<comment type="caution">
    <text evidence="12">The sequence shown here is derived from an EMBL/GenBank/DDBJ whole genome shotgun (WGS) entry which is preliminary data.</text>
</comment>
<dbReference type="InterPro" id="IPR004358">
    <property type="entry name" value="Sig_transdc_His_kin-like_C"/>
</dbReference>
<dbReference type="Gene3D" id="1.10.287.130">
    <property type="match status" value="1"/>
</dbReference>
<evidence type="ECO:0000259" key="11">
    <source>
        <dbReference type="PROSITE" id="PS50109"/>
    </source>
</evidence>
<keyword evidence="7" id="KW-0418">Kinase</keyword>
<dbReference type="InterPro" id="IPR005467">
    <property type="entry name" value="His_kinase_dom"/>
</dbReference>
<dbReference type="SUPFAM" id="SSF47384">
    <property type="entry name" value="Homodimeric domain of signal transducing histidine kinase"/>
    <property type="match status" value="1"/>
</dbReference>
<dbReference type="InterPro" id="IPR036097">
    <property type="entry name" value="HisK_dim/P_sf"/>
</dbReference>
<dbReference type="SMART" id="SM00388">
    <property type="entry name" value="HisKA"/>
    <property type="match status" value="1"/>
</dbReference>
<dbReference type="GO" id="GO:0007234">
    <property type="term" value="P:osmosensory signaling via phosphorelay pathway"/>
    <property type="evidence" value="ECO:0007669"/>
    <property type="project" value="TreeGrafter"/>
</dbReference>
<dbReference type="PROSITE" id="PS50109">
    <property type="entry name" value="HIS_KIN"/>
    <property type="match status" value="1"/>
</dbReference>
<gene>
    <name evidence="12" type="ORF">C7S10_17075</name>
</gene>
<dbReference type="InterPro" id="IPR050351">
    <property type="entry name" value="BphY/WalK/GraS-like"/>
</dbReference>
<dbReference type="InterPro" id="IPR003661">
    <property type="entry name" value="HisK_dim/P_dom"/>
</dbReference>
<dbReference type="FunFam" id="3.30.565.10:FF:000006">
    <property type="entry name" value="Sensor histidine kinase WalK"/>
    <property type="match status" value="1"/>
</dbReference>
<dbReference type="InterPro" id="IPR036890">
    <property type="entry name" value="HATPase_C_sf"/>
</dbReference>
<reference evidence="12 13" key="1">
    <citation type="submission" date="2018-03" db="EMBL/GenBank/DDBJ databases">
        <authorList>
            <person name="Keele B.F."/>
        </authorList>
    </citation>
    <scope>NUCLEOTIDE SEQUENCE [LARGE SCALE GENOMIC DNA]</scope>
    <source>
        <strain evidence="12 13">IB-3</strain>
    </source>
</reference>
<name>A0A2R7YTT2_9ACTN</name>
<keyword evidence="8" id="KW-0067">ATP-binding</keyword>
<evidence type="ECO:0000256" key="3">
    <source>
        <dbReference type="ARBA" id="ARBA00012438"/>
    </source>
</evidence>
<dbReference type="InterPro" id="IPR003594">
    <property type="entry name" value="HATPase_dom"/>
</dbReference>
<dbReference type="Pfam" id="PF02518">
    <property type="entry name" value="HATPase_c"/>
    <property type="match status" value="1"/>
</dbReference>
<dbReference type="EC" id="2.7.13.3" evidence="3"/>
<dbReference type="GO" id="GO:0005886">
    <property type="term" value="C:plasma membrane"/>
    <property type="evidence" value="ECO:0007669"/>
    <property type="project" value="UniProtKB-SubCell"/>
</dbReference>
<dbReference type="GO" id="GO:0030295">
    <property type="term" value="F:protein kinase activator activity"/>
    <property type="evidence" value="ECO:0007669"/>
    <property type="project" value="TreeGrafter"/>
</dbReference>
<dbReference type="SUPFAM" id="SSF55874">
    <property type="entry name" value="ATPase domain of HSP90 chaperone/DNA topoisomerase II/histidine kinase"/>
    <property type="match status" value="1"/>
</dbReference>
<keyword evidence="5" id="KW-0808">Transferase</keyword>
<protein>
    <recommendedName>
        <fullName evidence="10">Sensor-like histidine kinase SenX3</fullName>
        <ecNumber evidence="3">2.7.13.3</ecNumber>
    </recommendedName>
</protein>
<evidence type="ECO:0000256" key="2">
    <source>
        <dbReference type="ARBA" id="ARBA00004236"/>
    </source>
</evidence>
<dbReference type="Proteomes" id="UP000244867">
    <property type="component" value="Unassembled WGS sequence"/>
</dbReference>
<dbReference type="Gene3D" id="3.30.565.10">
    <property type="entry name" value="Histidine kinase-like ATPase, C-terminal domain"/>
    <property type="match status" value="1"/>
</dbReference>
<evidence type="ECO:0000256" key="1">
    <source>
        <dbReference type="ARBA" id="ARBA00000085"/>
    </source>
</evidence>
<dbReference type="PANTHER" id="PTHR42878">
    <property type="entry name" value="TWO-COMPONENT HISTIDINE KINASE"/>
    <property type="match status" value="1"/>
</dbReference>
<dbReference type="GO" id="GO:0000156">
    <property type="term" value="F:phosphorelay response regulator activity"/>
    <property type="evidence" value="ECO:0007669"/>
    <property type="project" value="TreeGrafter"/>
</dbReference>
<keyword evidence="4" id="KW-0597">Phosphoprotein</keyword>
<evidence type="ECO:0000256" key="6">
    <source>
        <dbReference type="ARBA" id="ARBA00022741"/>
    </source>
</evidence>
<organism evidence="12 13">
    <name type="scientific">Nocardioides currus</name>
    <dbReference type="NCBI Taxonomy" id="2133958"/>
    <lineage>
        <taxon>Bacteria</taxon>
        <taxon>Bacillati</taxon>
        <taxon>Actinomycetota</taxon>
        <taxon>Actinomycetes</taxon>
        <taxon>Propionibacteriales</taxon>
        <taxon>Nocardioidaceae</taxon>
        <taxon>Nocardioides</taxon>
    </lineage>
</organism>
<sequence length="565" mass="61012">MQVLAEGAAALAGFGEAAVSVRQGDFLEVVATYGDGTSAMIGTQISLDVLQGELDKSEQWGVLHFVPGERVGDEMLAYSHIAHHEVPDAPDAWDPLDLLISPLLDDAGEIRGLLAVDSPVNGLRPGAAQQAALTSYAGVARTQVLLALEREELQTSVRLSAEVREVVRAALGEDSLDKVVEASRTVVAECFDAVGMWLSAFDPGGGAASAWWSHYGYELPMLDELDELAVRLAHLFWERQEVVQLTREQPDHPGLAPADVALVSEFLDRMRLGSALFVPLGAGPECLGYLALTRVVGMAAWSEMERAAALDIAHDLGRAIANARQLEQQRGLVDRLRELDRYRTELMNTVAHELRSPLASVSGYLELIEEEDLSVDVRRSVEAATRGAGRLEAVVEDLLAVAHVSDPDAEFDPVPVDLREVIAAVVDECCHVASTRSIALSIDDATDALVVQGQAEDLHRLFANLVSNAVKYSHEDSSVRVVLSRHEQDAVVEVVDQGLGISEEDQHQLFKEFFRSNNPEARSRPGTGLGLVIVDRLVRRHAGVLSLTSALGHGTTVTVRLPAAS</sequence>
<dbReference type="Pfam" id="PF00512">
    <property type="entry name" value="HisKA"/>
    <property type="match status" value="1"/>
</dbReference>
<dbReference type="GO" id="GO:0000155">
    <property type="term" value="F:phosphorelay sensor kinase activity"/>
    <property type="evidence" value="ECO:0007669"/>
    <property type="project" value="InterPro"/>
</dbReference>
<accession>A0A2R7YTT2</accession>
<dbReference type="GO" id="GO:0005524">
    <property type="term" value="F:ATP binding"/>
    <property type="evidence" value="ECO:0007669"/>
    <property type="project" value="UniProtKB-KW"/>
</dbReference>
<evidence type="ECO:0000256" key="7">
    <source>
        <dbReference type="ARBA" id="ARBA00022777"/>
    </source>
</evidence>
<evidence type="ECO:0000256" key="5">
    <source>
        <dbReference type="ARBA" id="ARBA00022679"/>
    </source>
</evidence>
<evidence type="ECO:0000256" key="10">
    <source>
        <dbReference type="ARBA" id="ARBA00039401"/>
    </source>
</evidence>
<comment type="catalytic activity">
    <reaction evidence="1">
        <text>ATP + protein L-histidine = ADP + protein N-phospho-L-histidine.</text>
        <dbReference type="EC" id="2.7.13.3"/>
    </reaction>
</comment>
<dbReference type="SUPFAM" id="SSF55781">
    <property type="entry name" value="GAF domain-like"/>
    <property type="match status" value="1"/>
</dbReference>
<keyword evidence="13" id="KW-1185">Reference proteome</keyword>
<keyword evidence="6" id="KW-0547">Nucleotide-binding</keyword>
<keyword evidence="9" id="KW-0902">Two-component regulatory system</keyword>